<evidence type="ECO:0000313" key="4">
    <source>
        <dbReference type="Proteomes" id="UP001314200"/>
    </source>
</evidence>
<gene>
    <name evidence="3" type="ORF">R82641_BJNNKPBH_01568</name>
</gene>
<reference evidence="3 4" key="1">
    <citation type="submission" date="2023-10" db="EMBL/GenBank/DDBJ databases">
        <authorList>
            <person name="Botero Cardona J."/>
        </authorList>
    </citation>
    <scope>NUCLEOTIDE SEQUENCE [LARGE SCALE GENOMIC DNA]</scope>
    <source>
        <strain evidence="3 4">R-82641</strain>
    </source>
</reference>
<proteinExistence type="predicted"/>
<keyword evidence="1 3" id="KW-0560">Oxidoreductase</keyword>
<dbReference type="InterPro" id="IPR028939">
    <property type="entry name" value="P5C_Rdtase_cat_N"/>
</dbReference>
<dbReference type="EMBL" id="CAUZLY010000017">
    <property type="protein sequence ID" value="CAK1254965.1"/>
    <property type="molecule type" value="Genomic_DNA"/>
</dbReference>
<dbReference type="Proteomes" id="UP001314200">
    <property type="component" value="Unassembled WGS sequence"/>
</dbReference>
<comment type="caution">
    <text evidence="3">The sequence shown here is derived from an EMBL/GenBank/DDBJ whole genome shotgun (WGS) entry which is preliminary data.</text>
</comment>
<dbReference type="InterPro" id="IPR036291">
    <property type="entry name" value="NAD(P)-bd_dom_sf"/>
</dbReference>
<evidence type="ECO:0000313" key="3">
    <source>
        <dbReference type="EMBL" id="CAK1254965.1"/>
    </source>
</evidence>
<dbReference type="Pfam" id="PF03807">
    <property type="entry name" value="F420_oxidored"/>
    <property type="match status" value="1"/>
</dbReference>
<protein>
    <submittedName>
        <fullName evidence="3">Predicted dinucleotide-binding enzyme</fullName>
        <ecNumber evidence="3">1.5.1.40</ecNumber>
    </submittedName>
</protein>
<dbReference type="PANTHER" id="PTHR14239:SF0">
    <property type="entry name" value="F420-DEPENDENT NADP REDUCTASE"/>
    <property type="match status" value="1"/>
</dbReference>
<sequence>MTKEINNVGILGAGKLGIVLAQLAIKSGYHVMVSASGRSENTALIVDSLAKGAIFSSNSDVIKHSDLIILALPLSQYKNIDYTLLANKIVIDAMNYWWETDGPYELMMNSSSSSSEQIQKYFTLSAVVKSLNHMSYHDLEKYSHLNKSGIRKAIYVAGDDKEAVDIAGKFIYSIGFDPLKKYKLSDGVAAEPGKEIFGAVLEKKELQKKVSKQLKE</sequence>
<keyword evidence="4" id="KW-1185">Reference proteome</keyword>
<dbReference type="PANTHER" id="PTHR14239">
    <property type="entry name" value="DUDULIN-RELATED"/>
    <property type="match status" value="1"/>
</dbReference>
<organism evidence="3 4">
    <name type="scientific">Fructobacillus cardui</name>
    <dbReference type="NCBI Taxonomy" id="2893170"/>
    <lineage>
        <taxon>Bacteria</taxon>
        <taxon>Bacillati</taxon>
        <taxon>Bacillota</taxon>
        <taxon>Bacilli</taxon>
        <taxon>Lactobacillales</taxon>
        <taxon>Lactobacillaceae</taxon>
        <taxon>Fructobacillus</taxon>
    </lineage>
</organism>
<dbReference type="Gene3D" id="3.40.50.720">
    <property type="entry name" value="NAD(P)-binding Rossmann-like Domain"/>
    <property type="match status" value="1"/>
</dbReference>
<accession>A0ABN9YZZ8</accession>
<dbReference type="RefSeq" id="WP_338348274.1">
    <property type="nucleotide sequence ID" value="NZ_CAUZLY010000017.1"/>
</dbReference>
<dbReference type="SUPFAM" id="SSF51735">
    <property type="entry name" value="NAD(P)-binding Rossmann-fold domains"/>
    <property type="match status" value="1"/>
</dbReference>
<evidence type="ECO:0000256" key="1">
    <source>
        <dbReference type="ARBA" id="ARBA00023002"/>
    </source>
</evidence>
<feature type="domain" description="Pyrroline-5-carboxylate reductase catalytic N-terminal" evidence="2">
    <location>
        <begin position="8"/>
        <end position="96"/>
    </location>
</feature>
<dbReference type="EC" id="1.5.1.40" evidence="3"/>
<dbReference type="InterPro" id="IPR051267">
    <property type="entry name" value="STEAP_metalloreductase"/>
</dbReference>
<evidence type="ECO:0000259" key="2">
    <source>
        <dbReference type="Pfam" id="PF03807"/>
    </source>
</evidence>
<name>A0ABN9YZZ8_9LACO</name>
<dbReference type="GO" id="GO:0102261">
    <property type="term" value="F:8-hydroxy-5-deazaflavin:NADPH oxidoreductase activity"/>
    <property type="evidence" value="ECO:0007669"/>
    <property type="project" value="UniProtKB-EC"/>
</dbReference>